<proteinExistence type="predicted"/>
<dbReference type="EMBL" id="CM042035">
    <property type="protein sequence ID" value="KAI3754500.1"/>
    <property type="molecule type" value="Genomic_DNA"/>
</dbReference>
<evidence type="ECO:0000313" key="1">
    <source>
        <dbReference type="EMBL" id="KAI3754500.1"/>
    </source>
</evidence>
<evidence type="ECO:0000313" key="2">
    <source>
        <dbReference type="Proteomes" id="UP001056120"/>
    </source>
</evidence>
<organism evidence="1 2">
    <name type="scientific">Smallanthus sonchifolius</name>
    <dbReference type="NCBI Taxonomy" id="185202"/>
    <lineage>
        <taxon>Eukaryota</taxon>
        <taxon>Viridiplantae</taxon>
        <taxon>Streptophyta</taxon>
        <taxon>Embryophyta</taxon>
        <taxon>Tracheophyta</taxon>
        <taxon>Spermatophyta</taxon>
        <taxon>Magnoliopsida</taxon>
        <taxon>eudicotyledons</taxon>
        <taxon>Gunneridae</taxon>
        <taxon>Pentapetalae</taxon>
        <taxon>asterids</taxon>
        <taxon>campanulids</taxon>
        <taxon>Asterales</taxon>
        <taxon>Asteraceae</taxon>
        <taxon>Asteroideae</taxon>
        <taxon>Heliantheae alliance</taxon>
        <taxon>Millerieae</taxon>
        <taxon>Smallanthus</taxon>
    </lineage>
</organism>
<protein>
    <submittedName>
        <fullName evidence="1">Uncharacterized protein</fullName>
    </submittedName>
</protein>
<sequence length="71" mass="7832">MRCSSKAIYKMPHKDIKTLSELPLNNPSKDQRGYEAYQQHSAQVAADRLISSGHPCLLLIGLPASTFTLCS</sequence>
<reference evidence="1 2" key="2">
    <citation type="journal article" date="2022" name="Mol. Ecol. Resour.">
        <title>The genomes of chicory, endive, great burdock and yacon provide insights into Asteraceae paleo-polyploidization history and plant inulin production.</title>
        <authorList>
            <person name="Fan W."/>
            <person name="Wang S."/>
            <person name="Wang H."/>
            <person name="Wang A."/>
            <person name="Jiang F."/>
            <person name="Liu H."/>
            <person name="Zhao H."/>
            <person name="Xu D."/>
            <person name="Zhang Y."/>
        </authorList>
    </citation>
    <scope>NUCLEOTIDE SEQUENCE [LARGE SCALE GENOMIC DNA]</scope>
    <source>
        <strain evidence="2">cv. Yunnan</strain>
        <tissue evidence="1">Leaves</tissue>
    </source>
</reference>
<accession>A0ACB9E6L9</accession>
<comment type="caution">
    <text evidence="1">The sequence shown here is derived from an EMBL/GenBank/DDBJ whole genome shotgun (WGS) entry which is preliminary data.</text>
</comment>
<gene>
    <name evidence="1" type="ORF">L1987_54284</name>
</gene>
<reference evidence="2" key="1">
    <citation type="journal article" date="2022" name="Mol. Ecol. Resour.">
        <title>The genomes of chicory, endive, great burdock and yacon provide insights into Asteraceae palaeo-polyploidization history and plant inulin production.</title>
        <authorList>
            <person name="Fan W."/>
            <person name="Wang S."/>
            <person name="Wang H."/>
            <person name="Wang A."/>
            <person name="Jiang F."/>
            <person name="Liu H."/>
            <person name="Zhao H."/>
            <person name="Xu D."/>
            <person name="Zhang Y."/>
        </authorList>
    </citation>
    <scope>NUCLEOTIDE SEQUENCE [LARGE SCALE GENOMIC DNA]</scope>
    <source>
        <strain evidence="2">cv. Yunnan</strain>
    </source>
</reference>
<keyword evidence="2" id="KW-1185">Reference proteome</keyword>
<dbReference type="Proteomes" id="UP001056120">
    <property type="component" value="Linkage Group LG18"/>
</dbReference>
<name>A0ACB9E6L9_9ASTR</name>